<dbReference type="EMBL" id="CAWUPB010000501">
    <property type="protein sequence ID" value="CAK7324675.1"/>
    <property type="molecule type" value="Genomic_DNA"/>
</dbReference>
<dbReference type="Proteomes" id="UP001314170">
    <property type="component" value="Unassembled WGS sequence"/>
</dbReference>
<sequence length="51" mass="5709">VKSGREEKNKVKRNVFNPLHHGCGPPDRPTARVQQLYLILSSLLPSSTSHD</sequence>
<evidence type="ECO:0000313" key="3">
    <source>
        <dbReference type="Proteomes" id="UP001314170"/>
    </source>
</evidence>
<organism evidence="2 3">
    <name type="scientific">Dovyalis caffra</name>
    <dbReference type="NCBI Taxonomy" id="77055"/>
    <lineage>
        <taxon>Eukaryota</taxon>
        <taxon>Viridiplantae</taxon>
        <taxon>Streptophyta</taxon>
        <taxon>Embryophyta</taxon>
        <taxon>Tracheophyta</taxon>
        <taxon>Spermatophyta</taxon>
        <taxon>Magnoliopsida</taxon>
        <taxon>eudicotyledons</taxon>
        <taxon>Gunneridae</taxon>
        <taxon>Pentapetalae</taxon>
        <taxon>rosids</taxon>
        <taxon>fabids</taxon>
        <taxon>Malpighiales</taxon>
        <taxon>Salicaceae</taxon>
        <taxon>Flacourtieae</taxon>
        <taxon>Dovyalis</taxon>
    </lineage>
</organism>
<dbReference type="AlphaFoldDB" id="A0AAV1QV54"/>
<keyword evidence="3" id="KW-1185">Reference proteome</keyword>
<reference evidence="2 3" key="1">
    <citation type="submission" date="2024-01" db="EMBL/GenBank/DDBJ databases">
        <authorList>
            <person name="Waweru B."/>
        </authorList>
    </citation>
    <scope>NUCLEOTIDE SEQUENCE [LARGE SCALE GENOMIC DNA]</scope>
</reference>
<proteinExistence type="predicted"/>
<feature type="region of interest" description="Disordered" evidence="1">
    <location>
        <begin position="1"/>
        <end position="28"/>
    </location>
</feature>
<name>A0AAV1QV54_9ROSI</name>
<evidence type="ECO:0000256" key="1">
    <source>
        <dbReference type="SAM" id="MobiDB-lite"/>
    </source>
</evidence>
<evidence type="ECO:0000313" key="2">
    <source>
        <dbReference type="EMBL" id="CAK7324675.1"/>
    </source>
</evidence>
<gene>
    <name evidence="2" type="ORF">DCAF_LOCUS2334</name>
</gene>
<feature type="non-terminal residue" evidence="2">
    <location>
        <position position="1"/>
    </location>
</feature>
<accession>A0AAV1QV54</accession>
<comment type="caution">
    <text evidence="2">The sequence shown here is derived from an EMBL/GenBank/DDBJ whole genome shotgun (WGS) entry which is preliminary data.</text>
</comment>
<protein>
    <submittedName>
        <fullName evidence="2">Uncharacterized protein</fullName>
    </submittedName>
</protein>